<evidence type="ECO:0000259" key="2">
    <source>
        <dbReference type="Pfam" id="PF03184"/>
    </source>
</evidence>
<dbReference type="Pfam" id="PF03184">
    <property type="entry name" value="DDE_1"/>
    <property type="match status" value="1"/>
</dbReference>
<comment type="caution">
    <text evidence="3">The sequence shown here is derived from an EMBL/GenBank/DDBJ whole genome shotgun (WGS) entry which is preliminary data.</text>
</comment>
<proteinExistence type="predicted"/>
<dbReference type="GO" id="GO:0005634">
    <property type="term" value="C:nucleus"/>
    <property type="evidence" value="ECO:0007669"/>
    <property type="project" value="TreeGrafter"/>
</dbReference>
<dbReference type="InterPro" id="IPR004875">
    <property type="entry name" value="DDE_SF_endonuclease_dom"/>
</dbReference>
<dbReference type="PANTHER" id="PTHR19303:SF74">
    <property type="entry name" value="POGO TRANSPOSABLE ELEMENT WITH KRAB DOMAIN"/>
    <property type="match status" value="1"/>
</dbReference>
<name>A0AAD9VJP5_9HYME</name>
<evidence type="ECO:0000256" key="1">
    <source>
        <dbReference type="SAM" id="MobiDB-lite"/>
    </source>
</evidence>
<dbReference type="PANTHER" id="PTHR19303">
    <property type="entry name" value="TRANSPOSON"/>
    <property type="match status" value="1"/>
</dbReference>
<feature type="compositionally biased region" description="Low complexity" evidence="1">
    <location>
        <begin position="179"/>
        <end position="190"/>
    </location>
</feature>
<dbReference type="Proteomes" id="UP001258017">
    <property type="component" value="Unassembled WGS sequence"/>
</dbReference>
<evidence type="ECO:0000313" key="3">
    <source>
        <dbReference type="EMBL" id="KAK2577098.1"/>
    </source>
</evidence>
<feature type="region of interest" description="Disordered" evidence="1">
    <location>
        <begin position="163"/>
        <end position="225"/>
    </location>
</feature>
<keyword evidence="4" id="KW-1185">Reference proteome</keyword>
<reference evidence="3" key="2">
    <citation type="journal article" date="2023" name="Commun. Biol.">
        <title>Intrasexual cuticular hydrocarbon dimorphism in a wasp sheds light on hydrocarbon biosynthesis genes in Hymenoptera.</title>
        <authorList>
            <person name="Moris V.C."/>
            <person name="Podsiadlowski L."/>
            <person name="Martin S."/>
            <person name="Oeyen J.P."/>
            <person name="Donath A."/>
            <person name="Petersen M."/>
            <person name="Wilbrandt J."/>
            <person name="Misof B."/>
            <person name="Liedtke D."/>
            <person name="Thamm M."/>
            <person name="Scheiner R."/>
            <person name="Schmitt T."/>
            <person name="Niehuis O."/>
        </authorList>
    </citation>
    <scope>NUCLEOTIDE SEQUENCE</scope>
    <source>
        <strain evidence="3">GBR_01_08_01A</strain>
    </source>
</reference>
<dbReference type="EMBL" id="JAIFRP010004362">
    <property type="protein sequence ID" value="KAK2577098.1"/>
    <property type="molecule type" value="Genomic_DNA"/>
</dbReference>
<accession>A0AAD9VJP5</accession>
<gene>
    <name evidence="3" type="ORF">KPH14_006265</name>
</gene>
<reference evidence="3" key="1">
    <citation type="submission" date="2021-08" db="EMBL/GenBank/DDBJ databases">
        <authorList>
            <person name="Misof B."/>
            <person name="Oliver O."/>
            <person name="Podsiadlowski L."/>
            <person name="Donath A."/>
            <person name="Peters R."/>
            <person name="Mayer C."/>
            <person name="Rust J."/>
            <person name="Gunkel S."/>
            <person name="Lesny P."/>
            <person name="Martin S."/>
            <person name="Oeyen J.P."/>
            <person name="Petersen M."/>
            <person name="Panagiotis P."/>
            <person name="Wilbrandt J."/>
            <person name="Tanja T."/>
        </authorList>
    </citation>
    <scope>NUCLEOTIDE SEQUENCE</scope>
    <source>
        <strain evidence="3">GBR_01_08_01A</strain>
        <tissue evidence="3">Thorax + abdomen</tissue>
    </source>
</reference>
<dbReference type="InterPro" id="IPR050863">
    <property type="entry name" value="CenT-Element_Derived"/>
</dbReference>
<dbReference type="AlphaFoldDB" id="A0AAD9VJP5"/>
<dbReference type="GO" id="GO:0003677">
    <property type="term" value="F:DNA binding"/>
    <property type="evidence" value="ECO:0007669"/>
    <property type="project" value="TreeGrafter"/>
</dbReference>
<organism evidence="3 4">
    <name type="scientific">Odynerus spinipes</name>
    <dbReference type="NCBI Taxonomy" id="1348599"/>
    <lineage>
        <taxon>Eukaryota</taxon>
        <taxon>Metazoa</taxon>
        <taxon>Ecdysozoa</taxon>
        <taxon>Arthropoda</taxon>
        <taxon>Hexapoda</taxon>
        <taxon>Insecta</taxon>
        <taxon>Pterygota</taxon>
        <taxon>Neoptera</taxon>
        <taxon>Endopterygota</taxon>
        <taxon>Hymenoptera</taxon>
        <taxon>Apocrita</taxon>
        <taxon>Aculeata</taxon>
        <taxon>Vespoidea</taxon>
        <taxon>Vespidae</taxon>
        <taxon>Eumeninae</taxon>
        <taxon>Odynerus</taxon>
    </lineage>
</organism>
<protein>
    <recommendedName>
        <fullName evidence="2">DDE-1 domain-containing protein</fullName>
    </recommendedName>
</protein>
<evidence type="ECO:0000313" key="4">
    <source>
        <dbReference type="Proteomes" id="UP001258017"/>
    </source>
</evidence>
<sequence>MKNELLNGAPAGTIAVCHPSGWMQQHIFIEWIRHFISCVRPKKEDPILLILDGHATHTKNLDAIELARENGIIMLCLPPYCTHRMQPLDVSFMGPLSTFYSQEVKLWLRNHPGRTATQFQMASLFGSAYEIRAATMQNATFAFKKTGIYPYNPNVSTDVDFAPSKTTKRHQVPSATQVTGSTEESSTSLTIPQEPISVAGPVRDKKPSPKSSTFKRSRLGTSTPP</sequence>
<feature type="domain" description="DDE-1" evidence="2">
    <location>
        <begin position="17"/>
        <end position="112"/>
    </location>
</feature>